<dbReference type="EMBL" id="BMAW01084984">
    <property type="protein sequence ID" value="GFU40964.1"/>
    <property type="molecule type" value="Genomic_DNA"/>
</dbReference>
<comment type="caution">
    <text evidence="1">The sequence shown here is derived from an EMBL/GenBank/DDBJ whole genome shotgun (WGS) entry which is preliminary data.</text>
</comment>
<keyword evidence="2" id="KW-1185">Reference proteome</keyword>
<feature type="non-terminal residue" evidence="1">
    <location>
        <position position="1"/>
    </location>
</feature>
<proteinExistence type="predicted"/>
<dbReference type="Proteomes" id="UP000887013">
    <property type="component" value="Unassembled WGS sequence"/>
</dbReference>
<reference evidence="1" key="1">
    <citation type="submission" date="2020-08" db="EMBL/GenBank/DDBJ databases">
        <title>Multicomponent nature underlies the extraordinary mechanical properties of spider dragline silk.</title>
        <authorList>
            <person name="Kono N."/>
            <person name="Nakamura H."/>
            <person name="Mori M."/>
            <person name="Yoshida Y."/>
            <person name="Ohtoshi R."/>
            <person name="Malay A.D."/>
            <person name="Moran D.A.P."/>
            <person name="Tomita M."/>
            <person name="Numata K."/>
            <person name="Arakawa K."/>
        </authorList>
    </citation>
    <scope>NUCLEOTIDE SEQUENCE</scope>
</reference>
<evidence type="ECO:0000313" key="2">
    <source>
        <dbReference type="Proteomes" id="UP000887013"/>
    </source>
</evidence>
<name>A0A8X6QV38_NEPPI</name>
<sequence length="122" mass="13989">ANVLSILMEVAVHPAETYSMHTQYTYTVWQDPVYSQWLQTQSMVHTACTRAPYTRHNQHNYYSMAHQNSLHSTFILHSLATTFLTNHQVSCCGNFFISVQPPPSFLMSPGCSEHNIRMPLDL</sequence>
<accession>A0A8X6QV38</accession>
<evidence type="ECO:0000313" key="1">
    <source>
        <dbReference type="EMBL" id="GFU40964.1"/>
    </source>
</evidence>
<dbReference type="AlphaFoldDB" id="A0A8X6QV38"/>
<organism evidence="1 2">
    <name type="scientific">Nephila pilipes</name>
    <name type="common">Giant wood spider</name>
    <name type="synonym">Nephila maculata</name>
    <dbReference type="NCBI Taxonomy" id="299642"/>
    <lineage>
        <taxon>Eukaryota</taxon>
        <taxon>Metazoa</taxon>
        <taxon>Ecdysozoa</taxon>
        <taxon>Arthropoda</taxon>
        <taxon>Chelicerata</taxon>
        <taxon>Arachnida</taxon>
        <taxon>Araneae</taxon>
        <taxon>Araneomorphae</taxon>
        <taxon>Entelegynae</taxon>
        <taxon>Araneoidea</taxon>
        <taxon>Nephilidae</taxon>
        <taxon>Nephila</taxon>
    </lineage>
</organism>
<protein>
    <submittedName>
        <fullName evidence="1">Uncharacterized protein</fullName>
    </submittedName>
</protein>
<gene>
    <name evidence="1" type="ORF">NPIL_212431</name>
</gene>